<dbReference type="InterPro" id="IPR000415">
    <property type="entry name" value="Nitroreductase-like"/>
</dbReference>
<dbReference type="PANTHER" id="PTHR43673:SF10">
    <property type="entry name" value="NADH DEHYDROGENASE_NAD(P)H NITROREDUCTASE XCC3605-RELATED"/>
    <property type="match status" value="1"/>
</dbReference>
<protein>
    <submittedName>
        <fullName evidence="4">Nitroreductase</fullName>
    </submittedName>
</protein>
<feature type="domain" description="Putative nitroreductase TM1586" evidence="3">
    <location>
        <begin position="2"/>
        <end position="213"/>
    </location>
</feature>
<dbReference type="CDD" id="cd02062">
    <property type="entry name" value="Nitro_FMN_reductase"/>
    <property type="match status" value="1"/>
</dbReference>
<accession>A0A9D1LUN6</accession>
<dbReference type="AlphaFoldDB" id="A0A9D1LUN6"/>
<dbReference type="PANTHER" id="PTHR43673">
    <property type="entry name" value="NAD(P)H NITROREDUCTASE YDGI-RELATED"/>
    <property type="match status" value="1"/>
</dbReference>
<dbReference type="Pfam" id="PF14512">
    <property type="entry name" value="TM1586_NiRdase"/>
    <property type="match status" value="1"/>
</dbReference>
<dbReference type="EMBL" id="DVND01000093">
    <property type="protein sequence ID" value="HIU48393.1"/>
    <property type="molecule type" value="Genomic_DNA"/>
</dbReference>
<dbReference type="Proteomes" id="UP000824111">
    <property type="component" value="Unassembled WGS sequence"/>
</dbReference>
<evidence type="ECO:0000259" key="3">
    <source>
        <dbReference type="Pfam" id="PF14512"/>
    </source>
</evidence>
<keyword evidence="2" id="KW-0560">Oxidoreductase</keyword>
<evidence type="ECO:0000313" key="4">
    <source>
        <dbReference type="EMBL" id="HIU48393.1"/>
    </source>
</evidence>
<dbReference type="InterPro" id="IPR029478">
    <property type="entry name" value="TM1586_NiRdase"/>
</dbReference>
<evidence type="ECO:0000313" key="5">
    <source>
        <dbReference type="Proteomes" id="UP000824111"/>
    </source>
</evidence>
<reference evidence="4" key="2">
    <citation type="journal article" date="2021" name="PeerJ">
        <title>Extensive microbial diversity within the chicken gut microbiome revealed by metagenomics and culture.</title>
        <authorList>
            <person name="Gilroy R."/>
            <person name="Ravi A."/>
            <person name="Getino M."/>
            <person name="Pursley I."/>
            <person name="Horton D.L."/>
            <person name="Alikhan N.F."/>
            <person name="Baker D."/>
            <person name="Gharbi K."/>
            <person name="Hall N."/>
            <person name="Watson M."/>
            <person name="Adriaenssens E.M."/>
            <person name="Foster-Nyarko E."/>
            <person name="Jarju S."/>
            <person name="Secka A."/>
            <person name="Antonio M."/>
            <person name="Oren A."/>
            <person name="Chaudhuri R.R."/>
            <person name="La Ragione R."/>
            <person name="Hildebrand F."/>
            <person name="Pallen M.J."/>
        </authorList>
    </citation>
    <scope>NUCLEOTIDE SEQUENCE</scope>
    <source>
        <strain evidence="4">ChiSjej4B22-9803</strain>
    </source>
</reference>
<evidence type="ECO:0000256" key="1">
    <source>
        <dbReference type="ARBA" id="ARBA00007118"/>
    </source>
</evidence>
<proteinExistence type="inferred from homology"/>
<gene>
    <name evidence="4" type="ORF">IAB04_03440</name>
</gene>
<reference evidence="4" key="1">
    <citation type="submission" date="2020-10" db="EMBL/GenBank/DDBJ databases">
        <authorList>
            <person name="Gilroy R."/>
        </authorList>
    </citation>
    <scope>NUCLEOTIDE SEQUENCE</scope>
    <source>
        <strain evidence="4">ChiSjej4B22-9803</strain>
    </source>
</reference>
<dbReference type="SUPFAM" id="SSF55469">
    <property type="entry name" value="FMN-dependent nitroreductase-like"/>
    <property type="match status" value="1"/>
</dbReference>
<evidence type="ECO:0000256" key="2">
    <source>
        <dbReference type="ARBA" id="ARBA00023002"/>
    </source>
</evidence>
<organism evidence="4 5">
    <name type="scientific">Candidatus Avimonoglobus intestinipullorum</name>
    <dbReference type="NCBI Taxonomy" id="2840699"/>
    <lineage>
        <taxon>Bacteria</taxon>
        <taxon>Bacillati</taxon>
        <taxon>Bacillota</taxon>
        <taxon>Clostridia</taxon>
        <taxon>Eubacteriales</taxon>
        <taxon>Candidatus Avimonoglobus</taxon>
    </lineage>
</organism>
<dbReference type="Gene3D" id="3.40.109.30">
    <property type="entry name" value="putative nitroreductase (tm1586), domain 2"/>
    <property type="match status" value="1"/>
</dbReference>
<dbReference type="Gene3D" id="3.40.109.10">
    <property type="entry name" value="NADH Oxidase"/>
    <property type="match status" value="1"/>
</dbReference>
<dbReference type="GO" id="GO:0016491">
    <property type="term" value="F:oxidoreductase activity"/>
    <property type="evidence" value="ECO:0007669"/>
    <property type="project" value="UniProtKB-KW"/>
</dbReference>
<name>A0A9D1LUN6_9FIRM</name>
<comment type="caution">
    <text evidence="4">The sequence shown here is derived from an EMBL/GenBank/DDBJ whole genome shotgun (WGS) entry which is preliminary data.</text>
</comment>
<comment type="similarity">
    <text evidence="1">Belongs to the nitroreductase family.</text>
</comment>
<sequence length="221" mass="24273">MELIEAIKARHSVRAYNDKKIEGTVKEELQAFIEQCNEESGLHMQLILDEPKAFDGSMARYGNFSGVKNYIALIGKKGPGLDETCGYYGEKAVLKAQQLGLNTCWVAMTYSKVKSAYQIDTGEKLCVVIAVGYGKTQGVPHKSKSRESVMRGNGSIPAWFKAGVDAALLAPTAMNQQKFVFILDGDEVSAKAGRGFYTKLDLGIVKYHFEAGAGINNFKWK</sequence>